<dbReference type="Proteomes" id="UP000320806">
    <property type="component" value="Unassembled WGS sequence"/>
</dbReference>
<dbReference type="OrthoDB" id="9132167at2"/>
<sequence length="118" mass="13200">MNEQLREQVYAVVSLVPPGRVISYGDIAELFGINPRLVGRLMSISEPADELPWWRVTNSYGDPPKRLLDEVVPRWAEEGITLKPNGIGCRIKEYRADLAALADDAERLLGPMPGLRDD</sequence>
<dbReference type="Pfam" id="PF01035">
    <property type="entry name" value="DNA_binding_1"/>
    <property type="match status" value="1"/>
</dbReference>
<dbReference type="CDD" id="cd06445">
    <property type="entry name" value="ATase"/>
    <property type="match status" value="1"/>
</dbReference>
<dbReference type="SUPFAM" id="SSF46767">
    <property type="entry name" value="Methylated DNA-protein cysteine methyltransferase, C-terminal domain"/>
    <property type="match status" value="1"/>
</dbReference>
<dbReference type="RefSeq" id="WP_141927537.1">
    <property type="nucleotide sequence ID" value="NZ_BAABCI010000015.1"/>
</dbReference>
<protein>
    <submittedName>
        <fullName evidence="3">Alkylated DNA nucleotide flippase Atl1</fullName>
    </submittedName>
</protein>
<accession>A0A542EDJ9</accession>
<keyword evidence="4" id="KW-1185">Reference proteome</keyword>
<dbReference type="InterPro" id="IPR052520">
    <property type="entry name" value="ATL_DNA_repair"/>
</dbReference>
<organism evidence="3 4">
    <name type="scientific">Yimella lutea</name>
    <dbReference type="NCBI Taxonomy" id="587872"/>
    <lineage>
        <taxon>Bacteria</taxon>
        <taxon>Bacillati</taxon>
        <taxon>Actinomycetota</taxon>
        <taxon>Actinomycetes</taxon>
        <taxon>Micrococcales</taxon>
        <taxon>Dermacoccaceae</taxon>
        <taxon>Yimella</taxon>
    </lineage>
</organism>
<evidence type="ECO:0000313" key="3">
    <source>
        <dbReference type="EMBL" id="TQJ13407.1"/>
    </source>
</evidence>
<dbReference type="EMBL" id="VFMO01000001">
    <property type="protein sequence ID" value="TQJ13407.1"/>
    <property type="molecule type" value="Genomic_DNA"/>
</dbReference>
<feature type="domain" description="Methylated-DNA-[protein]-cysteine S-methyltransferase DNA binding" evidence="2">
    <location>
        <begin position="5"/>
        <end position="62"/>
    </location>
</feature>
<proteinExistence type="predicted"/>
<keyword evidence="1" id="KW-0227">DNA damage</keyword>
<evidence type="ECO:0000313" key="4">
    <source>
        <dbReference type="Proteomes" id="UP000320806"/>
    </source>
</evidence>
<dbReference type="Gene3D" id="1.10.10.10">
    <property type="entry name" value="Winged helix-like DNA-binding domain superfamily/Winged helix DNA-binding domain"/>
    <property type="match status" value="1"/>
</dbReference>
<dbReference type="PANTHER" id="PTHR42942:SF1">
    <property type="entry name" value="ALKYLTRANSFERASE-LIKE PROTEIN 1"/>
    <property type="match status" value="1"/>
</dbReference>
<evidence type="ECO:0000256" key="1">
    <source>
        <dbReference type="ARBA" id="ARBA00022763"/>
    </source>
</evidence>
<dbReference type="PANTHER" id="PTHR42942">
    <property type="entry name" value="6-O-METHYLGUANINE DNA METHYLTRANSFERASE"/>
    <property type="match status" value="1"/>
</dbReference>
<comment type="caution">
    <text evidence="3">The sequence shown here is derived from an EMBL/GenBank/DDBJ whole genome shotgun (WGS) entry which is preliminary data.</text>
</comment>
<gene>
    <name evidence="3" type="ORF">FB459_0824</name>
</gene>
<dbReference type="AlphaFoldDB" id="A0A542EDJ9"/>
<evidence type="ECO:0000259" key="2">
    <source>
        <dbReference type="Pfam" id="PF01035"/>
    </source>
</evidence>
<name>A0A542EDJ9_9MICO</name>
<reference evidence="3 4" key="1">
    <citation type="submission" date="2019-06" db="EMBL/GenBank/DDBJ databases">
        <title>Sequencing the genomes of 1000 actinobacteria strains.</title>
        <authorList>
            <person name="Klenk H.-P."/>
        </authorList>
    </citation>
    <scope>NUCLEOTIDE SEQUENCE [LARGE SCALE GENOMIC DNA]</scope>
    <source>
        <strain evidence="3 4">DSM 19828</strain>
    </source>
</reference>
<dbReference type="InterPro" id="IPR014048">
    <property type="entry name" value="MethylDNA_cys_MeTrfase_DNA-bd"/>
</dbReference>
<dbReference type="GO" id="GO:0006281">
    <property type="term" value="P:DNA repair"/>
    <property type="evidence" value="ECO:0007669"/>
    <property type="project" value="InterPro"/>
</dbReference>
<dbReference type="InterPro" id="IPR036217">
    <property type="entry name" value="MethylDNA_cys_MeTrfase_DNAb"/>
</dbReference>
<dbReference type="GO" id="GO:0003824">
    <property type="term" value="F:catalytic activity"/>
    <property type="evidence" value="ECO:0007669"/>
    <property type="project" value="InterPro"/>
</dbReference>
<dbReference type="InterPro" id="IPR036388">
    <property type="entry name" value="WH-like_DNA-bd_sf"/>
</dbReference>